<dbReference type="Proteomes" id="UP000462435">
    <property type="component" value="Unassembled WGS sequence"/>
</dbReference>
<evidence type="ECO:0000313" key="2">
    <source>
        <dbReference type="Proteomes" id="UP000462435"/>
    </source>
</evidence>
<protein>
    <submittedName>
        <fullName evidence="1">Uncharacterized protein</fullName>
    </submittedName>
</protein>
<dbReference type="AlphaFoldDB" id="A0A7V8JW05"/>
<name>A0A7V8JW05_9BURK</name>
<gene>
    <name evidence="1" type="ORF">GAK35_00141</name>
</gene>
<reference evidence="2" key="1">
    <citation type="journal article" date="2020" name="MBio">
        <title>Horizontal gene transfer to a defensive symbiont with a reduced genome amongst a multipartite beetle microbiome.</title>
        <authorList>
            <person name="Waterworth S.C."/>
            <person name="Florez L.V."/>
            <person name="Rees E.R."/>
            <person name="Hertweck C."/>
            <person name="Kaltenpoth M."/>
            <person name="Kwan J.C."/>
        </authorList>
    </citation>
    <scope>NUCLEOTIDE SEQUENCE [LARGE SCALE GENOMIC DNA]</scope>
</reference>
<organism evidence="1 2">
    <name type="scientific">Herbaspirillum frisingense</name>
    <dbReference type="NCBI Taxonomy" id="92645"/>
    <lineage>
        <taxon>Bacteria</taxon>
        <taxon>Pseudomonadati</taxon>
        <taxon>Pseudomonadota</taxon>
        <taxon>Betaproteobacteria</taxon>
        <taxon>Burkholderiales</taxon>
        <taxon>Oxalobacteraceae</taxon>
        <taxon>Herbaspirillum</taxon>
    </lineage>
</organism>
<sequence length="134" mass="15293">MTLLQDDFPLHDLSGFPLLRFRGERALPGYAPQWAREMEALLNHGQAFAVLFEQPRGEEDHEDRRLRAIWLKCNKERLMRHCRGLASVEPDAQRREALQAMSEGAARAFGVPQLVAASREEAEQGLRRWLASTA</sequence>
<proteinExistence type="predicted"/>
<evidence type="ECO:0000313" key="1">
    <source>
        <dbReference type="EMBL" id="KAF1048874.1"/>
    </source>
</evidence>
<accession>A0A7V8JW05</accession>
<dbReference type="EMBL" id="WNDX01000002">
    <property type="protein sequence ID" value="KAF1048874.1"/>
    <property type="molecule type" value="Genomic_DNA"/>
</dbReference>
<comment type="caution">
    <text evidence="1">The sequence shown here is derived from an EMBL/GenBank/DDBJ whole genome shotgun (WGS) entry which is preliminary data.</text>
</comment>